<dbReference type="Pfam" id="PF00494">
    <property type="entry name" value="SQS_PSY"/>
    <property type="match status" value="1"/>
</dbReference>
<keyword evidence="2" id="KW-1185">Reference proteome</keyword>
<dbReference type="InterPro" id="IPR002060">
    <property type="entry name" value="Squ/phyt_synthse"/>
</dbReference>
<dbReference type="RefSeq" id="WP_200972481.1">
    <property type="nucleotide sequence ID" value="NZ_CP065592.1"/>
</dbReference>
<evidence type="ECO:0000313" key="1">
    <source>
        <dbReference type="EMBL" id="QPQ55736.1"/>
    </source>
</evidence>
<proteinExistence type="predicted"/>
<dbReference type="EMBL" id="CP065592">
    <property type="protein sequence ID" value="QPQ55736.1"/>
    <property type="molecule type" value="Genomic_DNA"/>
</dbReference>
<sequence>MLDPDRTLALAYVPARHREAVRALWTLDAALGAALTTGREPAIRQIKLAWWREALERLDTAPAPAEPVLQALETHVLPRGVAGGALAGLEEGWRMLLAGNLDGAALDIYAAERGGLLFRLTAQLLAASSPAPNWGEGWALADLARNASDPGERNAALIAAWERLRDKGTSMPRAIRPLTMLAKLARRDASCGLPFEPQGAPRRMAAMLAHRLTGR</sequence>
<name>A0A7T2LMN1_9SPHN</name>
<protein>
    <submittedName>
        <fullName evidence="1">Squalene/phytoene synthase family protein</fullName>
    </submittedName>
</protein>
<reference evidence="1 2" key="1">
    <citation type="submission" date="2020-11" db="EMBL/GenBank/DDBJ databases">
        <title>Genome seq and assembly of Sphingosinicella sp.</title>
        <authorList>
            <person name="Chhetri G."/>
        </authorList>
    </citation>
    <scope>NUCLEOTIDE SEQUENCE [LARGE SCALE GENOMIC DNA]</scope>
    <source>
        <strain evidence="1 2">UDD2</strain>
    </source>
</reference>
<organism evidence="1 2">
    <name type="scientific">Allosphingosinicella flava</name>
    <dbReference type="NCBI Taxonomy" id="2771430"/>
    <lineage>
        <taxon>Bacteria</taxon>
        <taxon>Pseudomonadati</taxon>
        <taxon>Pseudomonadota</taxon>
        <taxon>Alphaproteobacteria</taxon>
        <taxon>Sphingomonadales</taxon>
        <taxon>Sphingomonadaceae</taxon>
        <taxon>Allosphingosinicella</taxon>
    </lineage>
</organism>
<evidence type="ECO:0000313" key="2">
    <source>
        <dbReference type="Proteomes" id="UP000594873"/>
    </source>
</evidence>
<gene>
    <name evidence="1" type="ORF">IC614_03865</name>
</gene>
<dbReference type="InterPro" id="IPR008949">
    <property type="entry name" value="Isoprenoid_synthase_dom_sf"/>
</dbReference>
<accession>A0A7T2LMN1</accession>
<dbReference type="AlphaFoldDB" id="A0A7T2LMN1"/>
<dbReference type="SUPFAM" id="SSF48576">
    <property type="entry name" value="Terpenoid synthases"/>
    <property type="match status" value="1"/>
</dbReference>
<dbReference type="Proteomes" id="UP000594873">
    <property type="component" value="Chromosome"/>
</dbReference>
<dbReference type="KEGG" id="sflv:IC614_03865"/>